<dbReference type="STRING" id="1419482.SAMN05444266_102465"/>
<proteinExistence type="predicted"/>
<sequence>MTNEEKVAFKTRLKSTGEAIITERIAATKLAIDAAQEAANSEEKSSAGDKYETGRAMGNLQKDMYTRQLLEHKKELDQLMKVATNTVFASVQSGAFIQCASYAFYIAAGLGKQLIDDQQVFFLSPQAPLARLLLHKKPGDHFQFNKMELEILDVY</sequence>
<evidence type="ECO:0000313" key="2">
    <source>
        <dbReference type="Proteomes" id="UP000184420"/>
    </source>
</evidence>
<accession>A0A1M6YSR8</accession>
<dbReference type="OrthoDB" id="667380at2"/>
<dbReference type="RefSeq" id="WP_073079272.1">
    <property type="nucleotide sequence ID" value="NZ_FRBL01000002.1"/>
</dbReference>
<protein>
    <recommendedName>
        <fullName evidence="3">3-oxoacyl-ACP synthase</fullName>
    </recommendedName>
</protein>
<dbReference type="AlphaFoldDB" id="A0A1M6YSR8"/>
<reference evidence="1 2" key="1">
    <citation type="submission" date="2016-11" db="EMBL/GenBank/DDBJ databases">
        <authorList>
            <person name="Jaros S."/>
            <person name="Januszkiewicz K."/>
            <person name="Wedrychowicz H."/>
        </authorList>
    </citation>
    <scope>NUCLEOTIDE SEQUENCE [LARGE SCALE GENOMIC DNA]</scope>
    <source>
        <strain evidence="1 2">DSM 27406</strain>
    </source>
</reference>
<evidence type="ECO:0000313" key="1">
    <source>
        <dbReference type="EMBL" id="SHL21180.1"/>
    </source>
</evidence>
<gene>
    <name evidence="1" type="ORF">SAMN05444266_102465</name>
</gene>
<name>A0A1M6YSR8_9BACT</name>
<dbReference type="EMBL" id="FRBL01000002">
    <property type="protein sequence ID" value="SHL21180.1"/>
    <property type="molecule type" value="Genomic_DNA"/>
</dbReference>
<organism evidence="1 2">
    <name type="scientific">Chitinophaga jiangningensis</name>
    <dbReference type="NCBI Taxonomy" id="1419482"/>
    <lineage>
        <taxon>Bacteria</taxon>
        <taxon>Pseudomonadati</taxon>
        <taxon>Bacteroidota</taxon>
        <taxon>Chitinophagia</taxon>
        <taxon>Chitinophagales</taxon>
        <taxon>Chitinophagaceae</taxon>
        <taxon>Chitinophaga</taxon>
    </lineage>
</organism>
<keyword evidence="2" id="KW-1185">Reference proteome</keyword>
<dbReference type="Proteomes" id="UP000184420">
    <property type="component" value="Unassembled WGS sequence"/>
</dbReference>
<evidence type="ECO:0008006" key="3">
    <source>
        <dbReference type="Google" id="ProtNLM"/>
    </source>
</evidence>